<name>A0A8H3D8S4_9AGAM</name>
<proteinExistence type="predicted"/>
<dbReference type="InterPro" id="IPR015943">
    <property type="entry name" value="WD40/YVTN_repeat-like_dom_sf"/>
</dbReference>
<evidence type="ECO:0000313" key="1">
    <source>
        <dbReference type="EMBL" id="CAE6519833.1"/>
    </source>
</evidence>
<dbReference type="AlphaFoldDB" id="A0A8H3D8S4"/>
<accession>A0A8H3D8S4</accession>
<dbReference type="SUPFAM" id="SSF50978">
    <property type="entry name" value="WD40 repeat-like"/>
    <property type="match status" value="1"/>
</dbReference>
<evidence type="ECO:0000313" key="2">
    <source>
        <dbReference type="Proteomes" id="UP000663843"/>
    </source>
</evidence>
<sequence>MTLPDTIQNHISALEIRLSETQDKLDGLREAERFEEYEKVRDEEFIGLFKDTCALVREAELAGSPYLIELAKAVGKILDDGIRYSYGRDSVYDFMPSWAHDEDRPLIKDEIGENFPLSHNTVNMVIQAFQSCSADFSNFITEPWDAKSKRHQKSANLSRFRSNLPALTSTLDNPSAATILDARCEISSSRCVAPLRFLKSTGNTCLALTATSGYGNRSPTLEYLFPNQPLAPSVKFPTVHQFEPKLNEVPIHGAIDEIRRLIVVGDDCRIKSYEWGSSNGEVHKHLLPIHNLASKSSRGPMALLPNGSLVRAGQGGASVFDLQVPTYGSDGNETIGELIEDVKTMRSDFNGIELSSGSAPTSHIKFFDQPNIKPHIWQPLLAAPSTFLCAGYGHDEGKYGCVGIDLEAGKTTSYHLGHGANVSDFSVSLGEPQLFLTACNDGFARLFDMRLSLPVLTFDACGQNECCDAVALAHPDGIPIMFTGTGRGEQIKVWDVRARACVYELATGNNAVQSVAWDGQNNCLYAATECRYMDRLGYHHDYRYAKIPNNQRFDDEDEDYCVIGRDAKDYYKDGERCWPKSAWHKEDYFGYLYDAGGHQILRYAFKEDPDRSAVPKYGDASRGSAYW</sequence>
<dbReference type="Gene3D" id="2.130.10.10">
    <property type="entry name" value="YVTN repeat-like/Quinoprotein amine dehydrogenase"/>
    <property type="match status" value="1"/>
</dbReference>
<reference evidence="1" key="1">
    <citation type="submission" date="2021-01" db="EMBL/GenBank/DDBJ databases">
        <authorList>
            <person name="Kaushik A."/>
        </authorList>
    </citation>
    <scope>NUCLEOTIDE SEQUENCE</scope>
    <source>
        <strain evidence="1">AG2-2IIIB</strain>
    </source>
</reference>
<dbReference type="InterPro" id="IPR036322">
    <property type="entry name" value="WD40_repeat_dom_sf"/>
</dbReference>
<protein>
    <submittedName>
        <fullName evidence="1">Uncharacterized protein</fullName>
    </submittedName>
</protein>
<organism evidence="1 2">
    <name type="scientific">Rhizoctonia solani</name>
    <dbReference type="NCBI Taxonomy" id="456999"/>
    <lineage>
        <taxon>Eukaryota</taxon>
        <taxon>Fungi</taxon>
        <taxon>Dikarya</taxon>
        <taxon>Basidiomycota</taxon>
        <taxon>Agaricomycotina</taxon>
        <taxon>Agaricomycetes</taxon>
        <taxon>Cantharellales</taxon>
        <taxon>Ceratobasidiaceae</taxon>
        <taxon>Rhizoctonia</taxon>
    </lineage>
</organism>
<comment type="caution">
    <text evidence="1">The sequence shown here is derived from an EMBL/GenBank/DDBJ whole genome shotgun (WGS) entry which is preliminary data.</text>
</comment>
<dbReference type="Proteomes" id="UP000663843">
    <property type="component" value="Unassembled WGS sequence"/>
</dbReference>
<gene>
    <name evidence="1" type="ORF">RDB_LOCUS163896</name>
</gene>
<dbReference type="EMBL" id="CAJMWT010006762">
    <property type="protein sequence ID" value="CAE6519833.1"/>
    <property type="molecule type" value="Genomic_DNA"/>
</dbReference>